<keyword evidence="2" id="KW-0813">Transport</keyword>
<evidence type="ECO:0000256" key="8">
    <source>
        <dbReference type="ARBA" id="ARBA00037998"/>
    </source>
</evidence>
<evidence type="ECO:0000256" key="4">
    <source>
        <dbReference type="ARBA" id="ARBA00022692"/>
    </source>
</evidence>
<dbReference type="InterPro" id="IPR001851">
    <property type="entry name" value="ABC_transp_permease"/>
</dbReference>
<evidence type="ECO:0000256" key="7">
    <source>
        <dbReference type="ARBA" id="ARBA00023136"/>
    </source>
</evidence>
<evidence type="ECO:0000256" key="3">
    <source>
        <dbReference type="ARBA" id="ARBA00022475"/>
    </source>
</evidence>
<dbReference type="GO" id="GO:0005886">
    <property type="term" value="C:plasma membrane"/>
    <property type="evidence" value="ECO:0007669"/>
    <property type="project" value="UniProtKB-SubCell"/>
</dbReference>
<dbReference type="RefSeq" id="WP_194501969.1">
    <property type="nucleotide sequence ID" value="NZ_JADIVZ010000001.1"/>
</dbReference>
<feature type="transmembrane region" description="Helical" evidence="9">
    <location>
        <begin position="189"/>
        <end position="208"/>
    </location>
</feature>
<evidence type="ECO:0000256" key="2">
    <source>
        <dbReference type="ARBA" id="ARBA00022448"/>
    </source>
</evidence>
<name>A0A930Y6B4_9ACTN</name>
<dbReference type="Proteomes" id="UP000656804">
    <property type="component" value="Unassembled WGS sequence"/>
</dbReference>
<feature type="transmembrane region" description="Helical" evidence="9">
    <location>
        <begin position="92"/>
        <end position="110"/>
    </location>
</feature>
<organism evidence="10 11">
    <name type="scientific">Nocardioides acrostichi</name>
    <dbReference type="NCBI Taxonomy" id="2784339"/>
    <lineage>
        <taxon>Bacteria</taxon>
        <taxon>Bacillati</taxon>
        <taxon>Actinomycetota</taxon>
        <taxon>Actinomycetes</taxon>
        <taxon>Propionibacteriales</taxon>
        <taxon>Nocardioidaceae</taxon>
        <taxon>Nocardioides</taxon>
    </lineage>
</organism>
<keyword evidence="4 9" id="KW-0812">Transmembrane</keyword>
<dbReference type="EMBL" id="JADIVZ010000001">
    <property type="protein sequence ID" value="MBF4160792.1"/>
    <property type="molecule type" value="Genomic_DNA"/>
</dbReference>
<feature type="transmembrane region" description="Helical" evidence="9">
    <location>
        <begin position="34"/>
        <end position="52"/>
    </location>
</feature>
<feature type="transmembrane region" description="Helical" evidence="9">
    <location>
        <begin position="6"/>
        <end position="27"/>
    </location>
</feature>
<protein>
    <submittedName>
        <fullName evidence="10">Branched-chain amino acid ABC transporter permease</fullName>
    </submittedName>
</protein>
<comment type="similarity">
    <text evidence="8">Belongs to the binding-protein-dependent transport system permease family. LivHM subfamily.</text>
</comment>
<evidence type="ECO:0000313" key="11">
    <source>
        <dbReference type="Proteomes" id="UP000656804"/>
    </source>
</evidence>
<feature type="transmembrane region" description="Helical" evidence="9">
    <location>
        <begin position="141"/>
        <end position="158"/>
    </location>
</feature>
<evidence type="ECO:0000256" key="9">
    <source>
        <dbReference type="SAM" id="Phobius"/>
    </source>
</evidence>
<dbReference type="AlphaFoldDB" id="A0A930Y6B4"/>
<comment type="caution">
    <text evidence="10">The sequence shown here is derived from an EMBL/GenBank/DDBJ whole genome shotgun (WGS) entry which is preliminary data.</text>
</comment>
<keyword evidence="11" id="KW-1185">Reference proteome</keyword>
<evidence type="ECO:0000256" key="1">
    <source>
        <dbReference type="ARBA" id="ARBA00004651"/>
    </source>
</evidence>
<dbReference type="GO" id="GO:0022857">
    <property type="term" value="F:transmembrane transporter activity"/>
    <property type="evidence" value="ECO:0007669"/>
    <property type="project" value="InterPro"/>
</dbReference>
<keyword evidence="6 9" id="KW-1133">Transmembrane helix</keyword>
<evidence type="ECO:0000313" key="10">
    <source>
        <dbReference type="EMBL" id="MBF4160792.1"/>
    </source>
</evidence>
<dbReference type="GO" id="GO:0006865">
    <property type="term" value="P:amino acid transport"/>
    <property type="evidence" value="ECO:0007669"/>
    <property type="project" value="UniProtKB-KW"/>
</dbReference>
<sequence>MMDVVVTGLVTGGLYALIAQGFVLTYITTNTLNFAIGEFMVVGAFLAMFLHGNVGLTGLLAIAVAVLVTGLLGGLTYRVLVLPFSTEGKHDTRWLLTTVGLSFVIVNLTTNAEGANRQPLGFGNVDSIVTVLGERVTGQQLLLAVVAVVVTVLLVVVISRTRLGGDMRAVSEDAETTALMGISPRRIGALSYVVAMMLVGLGGILWAAQTGVSPGLGPPLLIAAFSAGIIGGLTSLWGPLLGGAVYGLVTAAVGTALGSLWGEVSGLLVVIAVLIVRPEGLLGRRVEIKV</sequence>
<evidence type="ECO:0000256" key="6">
    <source>
        <dbReference type="ARBA" id="ARBA00022989"/>
    </source>
</evidence>
<keyword evidence="3" id="KW-1003">Cell membrane</keyword>
<feature type="transmembrane region" description="Helical" evidence="9">
    <location>
        <begin position="220"/>
        <end position="238"/>
    </location>
</feature>
<dbReference type="CDD" id="cd06582">
    <property type="entry name" value="TM_PBP1_LivH_like"/>
    <property type="match status" value="1"/>
</dbReference>
<dbReference type="PANTHER" id="PTHR11795:SF445">
    <property type="entry name" value="AMINO ACID ABC TRANSPORTER PERMEASE PROTEIN"/>
    <property type="match status" value="1"/>
</dbReference>
<evidence type="ECO:0000256" key="5">
    <source>
        <dbReference type="ARBA" id="ARBA00022970"/>
    </source>
</evidence>
<reference evidence="10" key="1">
    <citation type="submission" date="2020-11" db="EMBL/GenBank/DDBJ databases">
        <title>Nocardioides sp. CBS4Y-1, whole genome shotgun sequence.</title>
        <authorList>
            <person name="Tuo L."/>
        </authorList>
    </citation>
    <scope>NUCLEOTIDE SEQUENCE</scope>
    <source>
        <strain evidence="10">CBS4Y-1</strain>
    </source>
</reference>
<dbReference type="PANTHER" id="PTHR11795">
    <property type="entry name" value="BRANCHED-CHAIN AMINO ACID TRANSPORT SYSTEM PERMEASE PROTEIN LIVH"/>
    <property type="match status" value="1"/>
</dbReference>
<dbReference type="Pfam" id="PF02653">
    <property type="entry name" value="BPD_transp_2"/>
    <property type="match status" value="1"/>
</dbReference>
<comment type="subcellular location">
    <subcellularLocation>
        <location evidence="1">Cell membrane</location>
        <topology evidence="1">Multi-pass membrane protein</topology>
    </subcellularLocation>
</comment>
<feature type="transmembrane region" description="Helical" evidence="9">
    <location>
        <begin position="245"/>
        <end position="276"/>
    </location>
</feature>
<keyword evidence="7 9" id="KW-0472">Membrane</keyword>
<proteinExistence type="inferred from homology"/>
<accession>A0A930Y6B4</accession>
<keyword evidence="5" id="KW-0029">Amino-acid transport</keyword>
<gene>
    <name evidence="10" type="ORF">ISG29_03765</name>
</gene>
<dbReference type="InterPro" id="IPR052157">
    <property type="entry name" value="BCAA_transport_permease"/>
</dbReference>
<feature type="transmembrane region" description="Helical" evidence="9">
    <location>
        <begin position="58"/>
        <end position="80"/>
    </location>
</feature>